<feature type="compositionally biased region" description="Basic and acidic residues" evidence="1">
    <location>
        <begin position="23"/>
        <end position="44"/>
    </location>
</feature>
<feature type="region of interest" description="Disordered" evidence="1">
    <location>
        <begin position="18"/>
        <end position="156"/>
    </location>
</feature>
<evidence type="ECO:0000313" key="3">
    <source>
        <dbReference type="Proteomes" id="UP000054928"/>
    </source>
</evidence>
<protein>
    <submittedName>
        <fullName evidence="2">Uncharacterized protein</fullName>
    </submittedName>
</protein>
<sequence length="244" mass="27403">MDSAERLTTKMRKLKAFSTKGPLLERSEAEEKEVTTIRQTEETSAKQSITVKQAIKTGSKSDGLHNSVGGKVNFGRANSNATQQQRKRSASLGTKPRTQISSRPHSSQSTGNNPSMGKNDDSRATKASLGLNGKPKSEKTSKTQRKKKAEARKKQEDLVNTMRYGSLIDDKSEMGCDFIMTIPELNKFMRTARQHRVLPTMLLYRRRRNGGDHFQALEFEDHLNQNFIVQETMDVHPKHARATG</sequence>
<proteinExistence type="predicted"/>
<name>A0A0P1AYE5_PLAHL</name>
<feature type="compositionally biased region" description="Basic residues" evidence="1">
    <location>
        <begin position="142"/>
        <end position="151"/>
    </location>
</feature>
<dbReference type="EMBL" id="CCYD01002047">
    <property type="protein sequence ID" value="CEG46294.1"/>
    <property type="molecule type" value="Genomic_DNA"/>
</dbReference>
<dbReference type="Proteomes" id="UP000054928">
    <property type="component" value="Unassembled WGS sequence"/>
</dbReference>
<feature type="compositionally biased region" description="Polar residues" evidence="1">
    <location>
        <begin position="45"/>
        <end position="60"/>
    </location>
</feature>
<dbReference type="RefSeq" id="XP_024582663.1">
    <property type="nucleotide sequence ID" value="XM_024717134.1"/>
</dbReference>
<accession>A0A0P1AYE5</accession>
<organism evidence="2 3">
    <name type="scientific">Plasmopara halstedii</name>
    <name type="common">Downy mildew of sunflower</name>
    <dbReference type="NCBI Taxonomy" id="4781"/>
    <lineage>
        <taxon>Eukaryota</taxon>
        <taxon>Sar</taxon>
        <taxon>Stramenopiles</taxon>
        <taxon>Oomycota</taxon>
        <taxon>Peronosporomycetes</taxon>
        <taxon>Peronosporales</taxon>
        <taxon>Peronosporaceae</taxon>
        <taxon>Plasmopara</taxon>
    </lineage>
</organism>
<reference evidence="3" key="1">
    <citation type="submission" date="2014-09" db="EMBL/GenBank/DDBJ databases">
        <authorList>
            <person name="Sharma Rahul"/>
            <person name="Thines Marco"/>
        </authorList>
    </citation>
    <scope>NUCLEOTIDE SEQUENCE [LARGE SCALE GENOMIC DNA]</scope>
</reference>
<dbReference type="GeneID" id="36397758"/>
<dbReference type="AlphaFoldDB" id="A0A0P1AYE5"/>
<keyword evidence="3" id="KW-1185">Reference proteome</keyword>
<evidence type="ECO:0000313" key="2">
    <source>
        <dbReference type="EMBL" id="CEG46294.1"/>
    </source>
</evidence>
<evidence type="ECO:0000256" key="1">
    <source>
        <dbReference type="SAM" id="MobiDB-lite"/>
    </source>
</evidence>
<feature type="compositionally biased region" description="Polar residues" evidence="1">
    <location>
        <begin position="96"/>
        <end position="116"/>
    </location>
</feature>